<accession>A0A380T9S1</accession>
<dbReference type="PANTHER" id="PTHR43630">
    <property type="entry name" value="POLY-BETA-1,6-N-ACETYL-D-GLUCOSAMINE SYNTHASE"/>
    <property type="match status" value="1"/>
</dbReference>
<dbReference type="CDD" id="cd06438">
    <property type="entry name" value="EpsO_like"/>
    <property type="match status" value="1"/>
</dbReference>
<dbReference type="InterPro" id="IPR029044">
    <property type="entry name" value="Nucleotide-diphossugar_trans"/>
</dbReference>
<dbReference type="SUPFAM" id="SSF53448">
    <property type="entry name" value="Nucleotide-diphospho-sugar transferases"/>
    <property type="match status" value="1"/>
</dbReference>
<evidence type="ECO:0000313" key="4">
    <source>
        <dbReference type="EMBL" id="SUS04931.1"/>
    </source>
</evidence>
<feature type="transmembrane region" description="Helical" evidence="3">
    <location>
        <begin position="332"/>
        <end position="353"/>
    </location>
</feature>
<organism evidence="4">
    <name type="scientific">metagenome</name>
    <dbReference type="NCBI Taxonomy" id="256318"/>
    <lineage>
        <taxon>unclassified sequences</taxon>
        <taxon>metagenomes</taxon>
    </lineage>
</organism>
<dbReference type="Pfam" id="PF13641">
    <property type="entry name" value="Glyco_tranf_2_3"/>
    <property type="match status" value="1"/>
</dbReference>
<protein>
    <submittedName>
        <fullName evidence="4">Glycosyl transferase family 2</fullName>
    </submittedName>
</protein>
<keyword evidence="3" id="KW-1133">Transmembrane helix</keyword>
<keyword evidence="3" id="KW-0812">Transmembrane</keyword>
<dbReference type="GO" id="GO:0016757">
    <property type="term" value="F:glycosyltransferase activity"/>
    <property type="evidence" value="ECO:0007669"/>
    <property type="project" value="UniProtKB-KW"/>
</dbReference>
<keyword evidence="2 4" id="KW-0808">Transferase</keyword>
<sequence>MQMASLLGSAVLFAVEILLTGIVGYWIVLTVAALFVARRTPDRPGDPTTRFVILVPAYNEEQSLPQTLASIRSLDYPAGLVGVHVVADNCSDRTAETARASGATVHERFDKEHRGKGYALDWVLRRLEEGSEAYDACVVVDADSVLSANFLRIIDARFFRGERVIQGYYAVRNPERSWSTALRAVALALRHYLRPLGRMGLGGSAGLMGNGMAITKMVACQHSWGGSLTEDVAYHAALVLAGERVTFAPDAVVYGDMPESLKTARSQNERWEAGRWEVMRRYGLPLVCEAFRRRSFVILETAADLLLPPLSVVAGTAVACLLGAVIAGAPFLTGWALVIVTAIAVHVLCGLILARAPMTLYRALVFAPVLVLWKLALWVRLVFGRRPETWVRTTRTPER</sequence>
<dbReference type="AlphaFoldDB" id="A0A380T9S1"/>
<keyword evidence="3" id="KW-0472">Membrane</keyword>
<evidence type="ECO:0000256" key="1">
    <source>
        <dbReference type="ARBA" id="ARBA00022676"/>
    </source>
</evidence>
<evidence type="ECO:0000256" key="3">
    <source>
        <dbReference type="SAM" id="Phobius"/>
    </source>
</evidence>
<dbReference type="EMBL" id="UIDG01000066">
    <property type="protein sequence ID" value="SUS04931.1"/>
    <property type="molecule type" value="Genomic_DNA"/>
</dbReference>
<feature type="transmembrane region" description="Helical" evidence="3">
    <location>
        <begin position="360"/>
        <end position="383"/>
    </location>
</feature>
<feature type="transmembrane region" description="Helical" evidence="3">
    <location>
        <begin position="302"/>
        <end position="326"/>
    </location>
</feature>
<dbReference type="Gene3D" id="3.90.550.10">
    <property type="entry name" value="Spore Coat Polysaccharide Biosynthesis Protein SpsA, Chain A"/>
    <property type="match status" value="1"/>
</dbReference>
<name>A0A380T9S1_9ZZZZ</name>
<dbReference type="PANTHER" id="PTHR43630:SF1">
    <property type="entry name" value="POLY-BETA-1,6-N-ACETYL-D-GLUCOSAMINE SYNTHASE"/>
    <property type="match status" value="1"/>
</dbReference>
<reference evidence="4" key="1">
    <citation type="submission" date="2018-07" db="EMBL/GenBank/DDBJ databases">
        <authorList>
            <person name="Quirk P.G."/>
            <person name="Krulwich T.A."/>
        </authorList>
    </citation>
    <scope>NUCLEOTIDE SEQUENCE</scope>
</reference>
<proteinExistence type="predicted"/>
<feature type="transmembrane region" description="Helical" evidence="3">
    <location>
        <begin position="6"/>
        <end position="36"/>
    </location>
</feature>
<evidence type="ECO:0000256" key="2">
    <source>
        <dbReference type="ARBA" id="ARBA00022679"/>
    </source>
</evidence>
<gene>
    <name evidence="4" type="ORF">DF3PB_1580006</name>
</gene>
<keyword evidence="1" id="KW-0328">Glycosyltransferase</keyword>